<keyword evidence="6 10" id="KW-0067">ATP-binding</keyword>
<dbReference type="PANTHER" id="PTHR30075:SF2">
    <property type="entry name" value="GLYCINE--TRNA LIGASE, CHLOROPLASTIC_MITOCHONDRIAL 2"/>
    <property type="match status" value="1"/>
</dbReference>
<evidence type="ECO:0000256" key="9">
    <source>
        <dbReference type="ARBA" id="ARBA00047937"/>
    </source>
</evidence>
<dbReference type="InterPro" id="IPR015944">
    <property type="entry name" value="Gly-tRNA-synth_bsu"/>
</dbReference>
<evidence type="ECO:0000259" key="11">
    <source>
        <dbReference type="Pfam" id="PF05746"/>
    </source>
</evidence>
<evidence type="ECO:0000256" key="8">
    <source>
        <dbReference type="ARBA" id="ARBA00023146"/>
    </source>
</evidence>
<comment type="caution">
    <text evidence="12">The sequence shown here is derived from an EMBL/GenBank/DDBJ whole genome shotgun (WGS) entry which is preliminary data.</text>
</comment>
<evidence type="ECO:0000313" key="12">
    <source>
        <dbReference type="EMBL" id="RKX70908.1"/>
    </source>
</evidence>
<dbReference type="HAMAP" id="MF_00255">
    <property type="entry name" value="Gly_tRNA_synth_beta"/>
    <property type="match status" value="1"/>
</dbReference>
<keyword evidence="7 10" id="KW-0648">Protein biosynthesis</keyword>
<evidence type="ECO:0000256" key="2">
    <source>
        <dbReference type="ARBA" id="ARBA00008226"/>
    </source>
</evidence>
<keyword evidence="4 10" id="KW-0436">Ligase</keyword>
<dbReference type="EMBL" id="QNBE01000023">
    <property type="protein sequence ID" value="RKX70908.1"/>
    <property type="molecule type" value="Genomic_DNA"/>
</dbReference>
<dbReference type="GO" id="GO:0006420">
    <property type="term" value="P:arginyl-tRNA aminoacylation"/>
    <property type="evidence" value="ECO:0007669"/>
    <property type="project" value="InterPro"/>
</dbReference>
<organism evidence="12 13">
    <name type="scientific">candidate division WOR-3 bacterium</name>
    <dbReference type="NCBI Taxonomy" id="2052148"/>
    <lineage>
        <taxon>Bacteria</taxon>
        <taxon>Bacteria division WOR-3</taxon>
    </lineage>
</organism>
<evidence type="ECO:0000256" key="1">
    <source>
        <dbReference type="ARBA" id="ARBA00004496"/>
    </source>
</evidence>
<comment type="subcellular location">
    <subcellularLocation>
        <location evidence="1 10">Cytoplasm</location>
    </subcellularLocation>
</comment>
<evidence type="ECO:0000313" key="13">
    <source>
        <dbReference type="Proteomes" id="UP000268469"/>
    </source>
</evidence>
<comment type="similarity">
    <text evidence="2 10">Belongs to the class-II aminoacyl-tRNA synthetase family.</text>
</comment>
<dbReference type="InterPro" id="IPR006194">
    <property type="entry name" value="Gly-tRNA-synth_heterodimer"/>
</dbReference>
<protein>
    <recommendedName>
        <fullName evidence="10">Glycine--tRNA ligase beta subunit</fullName>
        <ecNumber evidence="10">6.1.1.14</ecNumber>
    </recommendedName>
    <alternativeName>
        <fullName evidence="10">Glycyl-tRNA synthetase beta subunit</fullName>
        <shortName evidence="10">GlyRS</shortName>
    </alternativeName>
</protein>
<dbReference type="NCBIfam" id="TIGR00211">
    <property type="entry name" value="glyS"/>
    <property type="match status" value="1"/>
</dbReference>
<accession>A0A660SJC7</accession>
<dbReference type="GO" id="GO:0004820">
    <property type="term" value="F:glycine-tRNA ligase activity"/>
    <property type="evidence" value="ECO:0007669"/>
    <property type="project" value="UniProtKB-UniRule"/>
</dbReference>
<dbReference type="PANTHER" id="PTHR30075">
    <property type="entry name" value="GLYCYL-TRNA SYNTHETASE"/>
    <property type="match status" value="1"/>
</dbReference>
<name>A0A660SJC7_UNCW3</name>
<dbReference type="EC" id="6.1.1.14" evidence="10"/>
<dbReference type="PRINTS" id="PR01045">
    <property type="entry name" value="TRNASYNTHGB"/>
</dbReference>
<evidence type="ECO:0000256" key="5">
    <source>
        <dbReference type="ARBA" id="ARBA00022741"/>
    </source>
</evidence>
<evidence type="ECO:0000256" key="10">
    <source>
        <dbReference type="HAMAP-Rule" id="MF_00255"/>
    </source>
</evidence>
<dbReference type="AlphaFoldDB" id="A0A660SJC7"/>
<dbReference type="GO" id="GO:0005524">
    <property type="term" value="F:ATP binding"/>
    <property type="evidence" value="ECO:0007669"/>
    <property type="project" value="UniProtKB-UniRule"/>
</dbReference>
<keyword evidence="3 10" id="KW-0963">Cytoplasm</keyword>
<comment type="subunit">
    <text evidence="10">Tetramer of two alpha and two beta subunits.</text>
</comment>
<comment type="catalytic activity">
    <reaction evidence="9 10">
        <text>tRNA(Gly) + glycine + ATP = glycyl-tRNA(Gly) + AMP + diphosphate</text>
        <dbReference type="Rhea" id="RHEA:16013"/>
        <dbReference type="Rhea" id="RHEA-COMP:9664"/>
        <dbReference type="Rhea" id="RHEA-COMP:9683"/>
        <dbReference type="ChEBI" id="CHEBI:30616"/>
        <dbReference type="ChEBI" id="CHEBI:33019"/>
        <dbReference type="ChEBI" id="CHEBI:57305"/>
        <dbReference type="ChEBI" id="CHEBI:78442"/>
        <dbReference type="ChEBI" id="CHEBI:78522"/>
        <dbReference type="ChEBI" id="CHEBI:456215"/>
        <dbReference type="EC" id="6.1.1.14"/>
    </reaction>
</comment>
<proteinExistence type="inferred from homology"/>
<keyword evidence="5 10" id="KW-0547">Nucleotide-binding</keyword>
<evidence type="ECO:0000256" key="7">
    <source>
        <dbReference type="ARBA" id="ARBA00022917"/>
    </source>
</evidence>
<reference evidence="12 13" key="1">
    <citation type="submission" date="2018-06" db="EMBL/GenBank/DDBJ databases">
        <title>Extensive metabolic versatility and redundancy in microbially diverse, dynamic hydrothermal sediments.</title>
        <authorList>
            <person name="Dombrowski N."/>
            <person name="Teske A."/>
            <person name="Baker B.J."/>
        </authorList>
    </citation>
    <scope>NUCLEOTIDE SEQUENCE [LARGE SCALE GENOMIC DNA]</scope>
    <source>
        <strain evidence="12">B36_G15</strain>
    </source>
</reference>
<dbReference type="PROSITE" id="PS50861">
    <property type="entry name" value="AA_TRNA_LIGASE_II_GLYAB"/>
    <property type="match status" value="1"/>
</dbReference>
<evidence type="ECO:0000256" key="4">
    <source>
        <dbReference type="ARBA" id="ARBA00022598"/>
    </source>
</evidence>
<dbReference type="GO" id="GO:0005829">
    <property type="term" value="C:cytosol"/>
    <property type="evidence" value="ECO:0007669"/>
    <property type="project" value="TreeGrafter"/>
</dbReference>
<keyword evidence="8 10" id="KW-0030">Aminoacyl-tRNA synthetase</keyword>
<dbReference type="GO" id="GO:0006426">
    <property type="term" value="P:glycyl-tRNA aminoacylation"/>
    <property type="evidence" value="ECO:0007669"/>
    <property type="project" value="UniProtKB-UniRule"/>
</dbReference>
<evidence type="ECO:0000256" key="3">
    <source>
        <dbReference type="ARBA" id="ARBA00022490"/>
    </source>
</evidence>
<dbReference type="SUPFAM" id="SSF109604">
    <property type="entry name" value="HD-domain/PDEase-like"/>
    <property type="match status" value="1"/>
</dbReference>
<dbReference type="Pfam" id="PF02092">
    <property type="entry name" value="tRNA_synt_2f"/>
    <property type="match status" value="1"/>
</dbReference>
<sequence>MANLLIEIGCEPIPARFVRDAAEGLKKGLERILEESRLDHDGFHLYYTPRRLAVLITGLPRRQRDHKVKIQGPPEKVAFEDGRPTRLLLGFLRSKKAGLEDVVVETTEKGRYVQVLVTRKGKPVPELIGDSLAEILAQIEFPKPMVWDETGFRFIRPIRWLVFLFGAKRIPIRLAGITATNRSRGRLTDPGWLIIRRPEEYESVMRKAGIIVDPGKRMDRIERLINSSARRLGARPIIDPEHLVELTGMVESPLIGVGSFDREYLKLPEPILIRIIRDLMHAIPLKQKGRLYHHYLIPLDADRKARKNAVSGYDRVLEARLADARFYYEQDLKTGLEAMVRAEGSVTWLEGKGTLREKTDRLERITAWLARKVGADPGVALRAAHLAKADLLSALIREKDFTPLEGIAGSFYARAEGEEKEVWQAIGEQYRPRFAGDQIPRTTTGALLSIADKLDNIHAGFAIGRIPSGSLDPLGLRRQAYGIIQIMVEHRFSIPITELIGHLLSYYPELSERMDELKGFFSERLNRYLIDRGLPYDLVAAVLDVCDDPFDAWLRVRSLVEFRRRPEFETLVIGQKRLANILKGVETIGKVEPARFESDAETRLFQLARKTEAKIDKLWPSRNYSGILNLLLSMRKTIDRFFDQVLVMHEDEKLRANRIALVAYVRDLFHRFANFSLIVLEKDAQG</sequence>
<gene>
    <name evidence="10" type="primary">glyS</name>
    <name evidence="12" type="ORF">DRP53_03410</name>
</gene>
<dbReference type="InterPro" id="IPR008909">
    <property type="entry name" value="DALR_anticod-bd"/>
</dbReference>
<dbReference type="Pfam" id="PF05746">
    <property type="entry name" value="DALR_1"/>
    <property type="match status" value="1"/>
</dbReference>
<dbReference type="Proteomes" id="UP000268469">
    <property type="component" value="Unassembled WGS sequence"/>
</dbReference>
<dbReference type="GO" id="GO:0004814">
    <property type="term" value="F:arginine-tRNA ligase activity"/>
    <property type="evidence" value="ECO:0007669"/>
    <property type="project" value="InterPro"/>
</dbReference>
<evidence type="ECO:0000256" key="6">
    <source>
        <dbReference type="ARBA" id="ARBA00022840"/>
    </source>
</evidence>
<feature type="domain" description="DALR anticodon binding" evidence="11">
    <location>
        <begin position="576"/>
        <end position="670"/>
    </location>
</feature>